<dbReference type="InterPro" id="IPR023214">
    <property type="entry name" value="HAD_sf"/>
</dbReference>
<dbReference type="Pfam" id="PF00690">
    <property type="entry name" value="Cation_ATPase_N"/>
    <property type="match status" value="1"/>
</dbReference>
<dbReference type="InterPro" id="IPR018303">
    <property type="entry name" value="ATPase_P-typ_P_site"/>
</dbReference>
<dbReference type="FunFam" id="3.40.1110.10:FF:000045">
    <property type="entry name" value="Calcium-transporting ATPase"/>
    <property type="match status" value="1"/>
</dbReference>
<dbReference type="InterPro" id="IPR008250">
    <property type="entry name" value="ATPase_P-typ_transduc_dom_A_sf"/>
</dbReference>
<dbReference type="GeneID" id="7844000"/>
<feature type="transmembrane region" description="Helical" evidence="15">
    <location>
        <begin position="295"/>
        <end position="315"/>
    </location>
</feature>
<comment type="subcellular location">
    <subcellularLocation>
        <location evidence="1">Endomembrane system</location>
        <topology evidence="1">Multi-pass membrane protein</topology>
    </subcellularLocation>
    <subcellularLocation>
        <location evidence="15">Membrane</location>
        <topology evidence="15">Multi-pass membrane protein</topology>
    </subcellularLocation>
</comment>
<organism evidence="17 18">
    <name type="scientific">Tetrahymena thermophila (strain SB210)</name>
    <dbReference type="NCBI Taxonomy" id="312017"/>
    <lineage>
        <taxon>Eukaryota</taxon>
        <taxon>Sar</taxon>
        <taxon>Alveolata</taxon>
        <taxon>Ciliophora</taxon>
        <taxon>Intramacronucleata</taxon>
        <taxon>Oligohymenophorea</taxon>
        <taxon>Hymenostomatida</taxon>
        <taxon>Tetrahymenina</taxon>
        <taxon>Tetrahymenidae</taxon>
        <taxon>Tetrahymena</taxon>
    </lineage>
</organism>
<dbReference type="NCBIfam" id="TIGR01494">
    <property type="entry name" value="ATPase_P-type"/>
    <property type="match status" value="2"/>
</dbReference>
<dbReference type="PROSITE" id="PS00154">
    <property type="entry name" value="ATPASE_E1_E2"/>
    <property type="match status" value="1"/>
</dbReference>
<evidence type="ECO:0000256" key="10">
    <source>
        <dbReference type="ARBA" id="ARBA00022967"/>
    </source>
</evidence>
<dbReference type="SFLD" id="SFLDG00002">
    <property type="entry name" value="C1.7:_P-type_atpase_like"/>
    <property type="match status" value="1"/>
</dbReference>
<feature type="transmembrane region" description="Helical" evidence="15">
    <location>
        <begin position="815"/>
        <end position="834"/>
    </location>
</feature>
<keyword evidence="10" id="KW-1278">Translocase</keyword>
<comment type="similarity">
    <text evidence="15">Belongs to the cation transport ATPase (P-type) (TC 3.A.3) family.</text>
</comment>
<dbReference type="SUPFAM" id="SSF81665">
    <property type="entry name" value="Calcium ATPase, transmembrane domain M"/>
    <property type="match status" value="1"/>
</dbReference>
<dbReference type="CDD" id="cd02081">
    <property type="entry name" value="P-type_ATPase_Ca_PMCA-like"/>
    <property type="match status" value="1"/>
</dbReference>
<dbReference type="PANTHER" id="PTHR24093">
    <property type="entry name" value="CATION TRANSPORTING ATPASE"/>
    <property type="match status" value="1"/>
</dbReference>
<keyword evidence="4 15" id="KW-0812">Transmembrane</keyword>
<dbReference type="FunFam" id="3.40.50.1000:FF:000191">
    <property type="entry name" value="Calcium-transporting ATPase"/>
    <property type="match status" value="1"/>
</dbReference>
<sequence>MSSKRASIQSSFGIENAQLQRLFEPDNVRDHDSIKIINKDYAGIDSVMKMLRTDAQRGILGTPQDIQERQNSFGANIPPQRESSSLLEMVLECFEDFMLQILCVAALVSTVIGIIDEGWASGWMEGAAIMVAIILIVSVTAGNNYAKEKQFQKLNAKREEMSVHVTRNDKIVYIDVKQLVVGDILHIQIGDLLPVDGILVEGSEIYMDESSVTGESDLIPKISIFNMTQANLKQQPFMISGSKVMDGSGKMLICSVGVHTQLGQLRERLQEEQPPTPLQLKLETIAEQIGEVGTIFAGLTLLAMIVNLGIDIYLGHHCFTCIETVSYIIKAFMTSITIIVVAVPEGLPLAVSIALAYSVNKMKDENNLVKQLQSCEIMGGATTICSDKTGTLTQNIMSVQRLYIDNQNYKPPHITPEFIPAQLAQLFSECACLNSSANPTKNSFGKFEQIGNKTECALLELADNLGYNYVKVRQQNQILRTIPFSSSRKKMTVLIRLPNNRIRIYVKGASETILDKCSNQILKSEPYFKPIEDSSKIKQQIILKYSNEAFRTLALAYKDIDYNPNYDQLTENVLESDLTLIAITGIKDPLRNEIPEAVRKCKSAGITVRMVTGDNVNTAVAIAKEAGIISESTKTNTFQNQSGNTGGFEVMEGKKFREIVGGIVYENPQGKSVAEKGASRVQNLEMFKAIARELKVLARSTPDDKYTLVTGLIQIGHVVAVTGDGTNDAPALKKADVGFAMGIAGTEVSKDAADIILLDDNFASIVTACKWGRNIYDSIRKFIQFQLTANIVALFMSFTGAVILKRSPLNSIEMLWVNIIIDTFASLALATEPPNDKLLERKPYARDESIITPNMWRNIFGQSLYQIIMLTLLLFKGPEWFNVPNSFKMEKYDPVQAQHFTIFFQSFVFMQVFNEFNARKLEKSDINIFAGLFNNALFWVVIIITFIVQFLLVDLGGRYVGVTPLTWEQNLICLGIGAGSLVVGVVIKIFPNFLFNKIKLFREEEMDQAKLDRSFTSMMRRKSSVRMGTHMSGKGNSREFSHQG</sequence>
<protein>
    <recommendedName>
        <fullName evidence="15">Calcium-transporting ATPase</fullName>
        <ecNumber evidence="15">7.2.2.10</ecNumber>
    </recommendedName>
</protein>
<keyword evidence="12 15" id="KW-0406">Ion transport</keyword>
<dbReference type="InterPro" id="IPR001757">
    <property type="entry name" value="P_typ_ATPase"/>
</dbReference>
<reference evidence="18" key="1">
    <citation type="journal article" date="2006" name="PLoS Biol.">
        <title>Macronuclear genome sequence of the ciliate Tetrahymena thermophila, a model eukaryote.</title>
        <authorList>
            <person name="Eisen J.A."/>
            <person name="Coyne R.S."/>
            <person name="Wu M."/>
            <person name="Wu D."/>
            <person name="Thiagarajan M."/>
            <person name="Wortman J.R."/>
            <person name="Badger J.H."/>
            <person name="Ren Q."/>
            <person name="Amedeo P."/>
            <person name="Jones K.M."/>
            <person name="Tallon L.J."/>
            <person name="Delcher A.L."/>
            <person name="Salzberg S.L."/>
            <person name="Silva J.C."/>
            <person name="Haas B.J."/>
            <person name="Majoros W.H."/>
            <person name="Farzad M."/>
            <person name="Carlton J.M."/>
            <person name="Smith R.K. Jr."/>
            <person name="Garg J."/>
            <person name="Pearlman R.E."/>
            <person name="Karrer K.M."/>
            <person name="Sun L."/>
            <person name="Manning G."/>
            <person name="Elde N.C."/>
            <person name="Turkewitz A.P."/>
            <person name="Asai D.J."/>
            <person name="Wilkes D.E."/>
            <person name="Wang Y."/>
            <person name="Cai H."/>
            <person name="Collins K."/>
            <person name="Stewart B.A."/>
            <person name="Lee S.R."/>
            <person name="Wilamowska K."/>
            <person name="Weinberg Z."/>
            <person name="Ruzzo W.L."/>
            <person name="Wloga D."/>
            <person name="Gaertig J."/>
            <person name="Frankel J."/>
            <person name="Tsao C.-C."/>
            <person name="Gorovsky M.A."/>
            <person name="Keeling P.J."/>
            <person name="Waller R.F."/>
            <person name="Patron N.J."/>
            <person name="Cherry J.M."/>
            <person name="Stover N.A."/>
            <person name="Krieger C.J."/>
            <person name="del Toro C."/>
            <person name="Ryder H.F."/>
            <person name="Williamson S.C."/>
            <person name="Barbeau R.A."/>
            <person name="Hamilton E.P."/>
            <person name="Orias E."/>
        </authorList>
    </citation>
    <scope>NUCLEOTIDE SEQUENCE [LARGE SCALE GENOMIC DNA]</scope>
    <source>
        <strain evidence="18">SB210</strain>
    </source>
</reference>
<evidence type="ECO:0000256" key="5">
    <source>
        <dbReference type="ARBA" id="ARBA00022723"/>
    </source>
</evidence>
<evidence type="ECO:0000256" key="8">
    <source>
        <dbReference type="ARBA" id="ARBA00022840"/>
    </source>
</evidence>
<keyword evidence="9" id="KW-0460">Magnesium</keyword>
<dbReference type="GO" id="GO:0005524">
    <property type="term" value="F:ATP binding"/>
    <property type="evidence" value="ECO:0007669"/>
    <property type="project" value="UniProtKB-KW"/>
</dbReference>
<evidence type="ECO:0000256" key="7">
    <source>
        <dbReference type="ARBA" id="ARBA00022837"/>
    </source>
</evidence>
<dbReference type="Gene3D" id="1.20.1110.10">
    <property type="entry name" value="Calcium-transporting ATPase, transmembrane domain"/>
    <property type="match status" value="1"/>
</dbReference>
<gene>
    <name evidence="17" type="ORF">TTHERM_00688500</name>
</gene>
<evidence type="ECO:0000259" key="16">
    <source>
        <dbReference type="SMART" id="SM00831"/>
    </source>
</evidence>
<dbReference type="GO" id="GO:0012505">
    <property type="term" value="C:endomembrane system"/>
    <property type="evidence" value="ECO:0007669"/>
    <property type="project" value="UniProtKB-SubCell"/>
</dbReference>
<dbReference type="STRING" id="312017.I7LXX3"/>
<dbReference type="SFLD" id="SFLDS00003">
    <property type="entry name" value="Haloacid_Dehalogenase"/>
    <property type="match status" value="1"/>
</dbReference>
<dbReference type="PANTHER" id="PTHR24093:SF369">
    <property type="entry name" value="CALCIUM-TRANSPORTING ATPASE"/>
    <property type="match status" value="1"/>
</dbReference>
<dbReference type="SFLD" id="SFLDF00027">
    <property type="entry name" value="p-type_atpase"/>
    <property type="match status" value="1"/>
</dbReference>
<keyword evidence="11 15" id="KW-1133">Transmembrane helix</keyword>
<dbReference type="InterPro" id="IPR004014">
    <property type="entry name" value="ATPase_P-typ_cation-transptr_N"/>
</dbReference>
<dbReference type="GO" id="GO:0016887">
    <property type="term" value="F:ATP hydrolysis activity"/>
    <property type="evidence" value="ECO:0007669"/>
    <property type="project" value="InterPro"/>
</dbReference>
<dbReference type="InterPro" id="IPR023298">
    <property type="entry name" value="ATPase_P-typ_TM_dom_sf"/>
</dbReference>
<keyword evidence="13 15" id="KW-0472">Membrane</keyword>
<evidence type="ECO:0000256" key="15">
    <source>
        <dbReference type="RuleBase" id="RU361146"/>
    </source>
</evidence>
<dbReference type="FunFam" id="1.20.1110.10:FF:000039">
    <property type="entry name" value="Calcium-transporting ATPase"/>
    <property type="match status" value="1"/>
</dbReference>
<feature type="transmembrane region" description="Helical" evidence="15">
    <location>
        <begin position="855"/>
        <end position="875"/>
    </location>
</feature>
<dbReference type="EC" id="7.2.2.10" evidence="15"/>
<dbReference type="Pfam" id="PF13246">
    <property type="entry name" value="Cation_ATPase"/>
    <property type="match status" value="1"/>
</dbReference>
<evidence type="ECO:0000256" key="11">
    <source>
        <dbReference type="ARBA" id="ARBA00022989"/>
    </source>
</evidence>
<dbReference type="GO" id="GO:0005886">
    <property type="term" value="C:plasma membrane"/>
    <property type="evidence" value="ECO:0007669"/>
    <property type="project" value="TreeGrafter"/>
</dbReference>
<dbReference type="InterPro" id="IPR044492">
    <property type="entry name" value="P_typ_ATPase_HD_dom"/>
</dbReference>
<dbReference type="InterPro" id="IPR059000">
    <property type="entry name" value="ATPase_P-type_domA"/>
</dbReference>
<evidence type="ECO:0000256" key="1">
    <source>
        <dbReference type="ARBA" id="ARBA00004127"/>
    </source>
</evidence>
<keyword evidence="7 15" id="KW-0106">Calcium</keyword>
<dbReference type="Gene3D" id="2.70.150.10">
    <property type="entry name" value="Calcium-transporting ATPase, cytoplasmic transduction domain A"/>
    <property type="match status" value="1"/>
</dbReference>
<feature type="transmembrane region" description="Helical" evidence="15">
    <location>
        <begin position="97"/>
        <end position="115"/>
    </location>
</feature>
<feature type="transmembrane region" description="Helical" evidence="15">
    <location>
        <begin position="926"/>
        <end position="952"/>
    </location>
</feature>
<keyword evidence="5" id="KW-0479">Metal-binding</keyword>
<evidence type="ECO:0000256" key="6">
    <source>
        <dbReference type="ARBA" id="ARBA00022741"/>
    </source>
</evidence>
<dbReference type="OMA" id="MWIAFND"/>
<keyword evidence="18" id="KW-1185">Reference proteome</keyword>
<evidence type="ECO:0000256" key="3">
    <source>
        <dbReference type="ARBA" id="ARBA00022568"/>
    </source>
</evidence>
<dbReference type="HOGENOM" id="CLU_002360_9_0_1"/>
<feature type="transmembrane region" description="Helical" evidence="15">
    <location>
        <begin position="972"/>
        <end position="995"/>
    </location>
</feature>
<evidence type="ECO:0000313" key="18">
    <source>
        <dbReference type="Proteomes" id="UP000009168"/>
    </source>
</evidence>
<dbReference type="FunFam" id="2.70.150.10:FF:000028">
    <property type="entry name" value="Calcium-transporting ATPase"/>
    <property type="match status" value="1"/>
</dbReference>
<dbReference type="InterPro" id="IPR023299">
    <property type="entry name" value="ATPase_P-typ_cyto_dom_N"/>
</dbReference>
<evidence type="ECO:0000256" key="13">
    <source>
        <dbReference type="ARBA" id="ARBA00023136"/>
    </source>
</evidence>
<dbReference type="Proteomes" id="UP000009168">
    <property type="component" value="Unassembled WGS sequence"/>
</dbReference>
<name>I7LXX3_TETTS</name>
<keyword evidence="2 15" id="KW-0813">Transport</keyword>
<dbReference type="SUPFAM" id="SSF81653">
    <property type="entry name" value="Calcium ATPase, transduction domain A"/>
    <property type="match status" value="1"/>
</dbReference>
<comment type="catalytic activity">
    <reaction evidence="14 15">
        <text>Ca(2+)(in) + ATP + H2O = Ca(2+)(out) + ADP + phosphate + H(+)</text>
        <dbReference type="Rhea" id="RHEA:18105"/>
        <dbReference type="ChEBI" id="CHEBI:15377"/>
        <dbReference type="ChEBI" id="CHEBI:15378"/>
        <dbReference type="ChEBI" id="CHEBI:29108"/>
        <dbReference type="ChEBI" id="CHEBI:30616"/>
        <dbReference type="ChEBI" id="CHEBI:43474"/>
        <dbReference type="ChEBI" id="CHEBI:456216"/>
        <dbReference type="EC" id="7.2.2.10"/>
    </reaction>
</comment>
<feature type="transmembrane region" description="Helical" evidence="15">
    <location>
        <begin position="782"/>
        <end position="803"/>
    </location>
</feature>
<keyword evidence="8 15" id="KW-0067">ATP-binding</keyword>
<evidence type="ECO:0000256" key="2">
    <source>
        <dbReference type="ARBA" id="ARBA00022448"/>
    </source>
</evidence>
<evidence type="ECO:0000256" key="4">
    <source>
        <dbReference type="ARBA" id="ARBA00022692"/>
    </source>
</evidence>
<feature type="transmembrane region" description="Helical" evidence="15">
    <location>
        <begin position="127"/>
        <end position="146"/>
    </location>
</feature>
<evidence type="ECO:0000256" key="12">
    <source>
        <dbReference type="ARBA" id="ARBA00023065"/>
    </source>
</evidence>
<dbReference type="SMART" id="SM00831">
    <property type="entry name" value="Cation_ATPase_N"/>
    <property type="match status" value="1"/>
</dbReference>
<dbReference type="Pfam" id="PF00122">
    <property type="entry name" value="E1-E2_ATPase"/>
    <property type="match status" value="1"/>
</dbReference>
<dbReference type="Gene3D" id="3.40.50.1000">
    <property type="entry name" value="HAD superfamily/HAD-like"/>
    <property type="match status" value="1"/>
</dbReference>
<keyword evidence="6 15" id="KW-0547">Nucleotide-binding</keyword>
<keyword evidence="3 15" id="KW-0109">Calcium transport</keyword>
<proteinExistence type="inferred from homology"/>
<dbReference type="PRINTS" id="PR00121">
    <property type="entry name" value="NAKATPASE"/>
</dbReference>
<feature type="domain" description="Cation-transporting P-type ATPase N-terminal" evidence="16">
    <location>
        <begin position="40"/>
        <end position="114"/>
    </location>
</feature>
<dbReference type="Pfam" id="PF00689">
    <property type="entry name" value="Cation_ATPase_C"/>
    <property type="match status" value="1"/>
</dbReference>
<dbReference type="PRINTS" id="PR00119">
    <property type="entry name" value="CATATPASE"/>
</dbReference>
<dbReference type="InterPro" id="IPR006408">
    <property type="entry name" value="P-type_ATPase_IIB"/>
</dbReference>
<evidence type="ECO:0000256" key="9">
    <source>
        <dbReference type="ARBA" id="ARBA00022842"/>
    </source>
</evidence>
<dbReference type="OrthoDB" id="3352408at2759"/>
<dbReference type="GO" id="GO:0005388">
    <property type="term" value="F:P-type calcium transporter activity"/>
    <property type="evidence" value="ECO:0007669"/>
    <property type="project" value="UniProtKB-EC"/>
</dbReference>
<dbReference type="GO" id="GO:0046872">
    <property type="term" value="F:metal ion binding"/>
    <property type="evidence" value="ECO:0007669"/>
    <property type="project" value="UniProtKB-KW"/>
</dbReference>
<dbReference type="NCBIfam" id="TIGR01517">
    <property type="entry name" value="ATPase-IIB_Ca"/>
    <property type="match status" value="1"/>
</dbReference>
<feature type="transmembrane region" description="Helical" evidence="15">
    <location>
        <begin position="895"/>
        <end position="914"/>
    </location>
</feature>
<dbReference type="Gene3D" id="3.40.1110.10">
    <property type="entry name" value="Calcium-transporting ATPase, cytoplasmic domain N"/>
    <property type="match status" value="1"/>
</dbReference>
<dbReference type="SUPFAM" id="SSF56784">
    <property type="entry name" value="HAD-like"/>
    <property type="match status" value="1"/>
</dbReference>
<dbReference type="AlphaFoldDB" id="I7LXX3"/>
<dbReference type="InParanoid" id="I7LXX3"/>
<feature type="transmembrane region" description="Helical" evidence="15">
    <location>
        <begin position="327"/>
        <end position="357"/>
    </location>
</feature>
<evidence type="ECO:0000313" key="17">
    <source>
        <dbReference type="EMBL" id="EAS06710.1"/>
    </source>
</evidence>
<comment type="function">
    <text evidence="15">Catalyzes the hydrolysis of ATP coupled with the transport of calcium.</text>
</comment>
<dbReference type="KEGG" id="tet:TTHERM_00688500"/>
<dbReference type="eggNOG" id="KOG0204">
    <property type="taxonomic scope" value="Eukaryota"/>
</dbReference>
<accession>I7LXX3</accession>
<dbReference type="EMBL" id="GG662260">
    <property type="protein sequence ID" value="EAS06710.1"/>
    <property type="molecule type" value="Genomic_DNA"/>
</dbReference>
<dbReference type="SUPFAM" id="SSF81660">
    <property type="entry name" value="Metal cation-transporting ATPase, ATP-binding domain N"/>
    <property type="match status" value="1"/>
</dbReference>
<dbReference type="RefSeq" id="XP_001026952.1">
    <property type="nucleotide sequence ID" value="XM_001026952.3"/>
</dbReference>
<evidence type="ECO:0000256" key="14">
    <source>
        <dbReference type="ARBA" id="ARBA00048694"/>
    </source>
</evidence>
<dbReference type="InterPro" id="IPR036412">
    <property type="entry name" value="HAD-like_sf"/>
</dbReference>
<dbReference type="InterPro" id="IPR006068">
    <property type="entry name" value="ATPase_P-typ_cation-transptr_C"/>
</dbReference>